<gene>
    <name evidence="2" type="ORF">AYBTSS11_LOCUS374</name>
</gene>
<organism evidence="2 3">
    <name type="scientific">Sphenostylis stenocarpa</name>
    <dbReference type="NCBI Taxonomy" id="92480"/>
    <lineage>
        <taxon>Eukaryota</taxon>
        <taxon>Viridiplantae</taxon>
        <taxon>Streptophyta</taxon>
        <taxon>Embryophyta</taxon>
        <taxon>Tracheophyta</taxon>
        <taxon>Spermatophyta</taxon>
        <taxon>Magnoliopsida</taxon>
        <taxon>eudicotyledons</taxon>
        <taxon>Gunneridae</taxon>
        <taxon>Pentapetalae</taxon>
        <taxon>rosids</taxon>
        <taxon>fabids</taxon>
        <taxon>Fabales</taxon>
        <taxon>Fabaceae</taxon>
        <taxon>Papilionoideae</taxon>
        <taxon>50 kb inversion clade</taxon>
        <taxon>NPAAA clade</taxon>
        <taxon>indigoferoid/millettioid clade</taxon>
        <taxon>Phaseoleae</taxon>
        <taxon>Sphenostylis</taxon>
    </lineage>
</organism>
<dbReference type="Proteomes" id="UP001189624">
    <property type="component" value="Chromosome 1"/>
</dbReference>
<keyword evidence="3" id="KW-1185">Reference proteome</keyword>
<reference evidence="2" key="1">
    <citation type="submission" date="2023-10" db="EMBL/GenBank/DDBJ databases">
        <authorList>
            <person name="Domelevo Entfellner J.-B."/>
        </authorList>
    </citation>
    <scope>NUCLEOTIDE SEQUENCE</scope>
</reference>
<dbReference type="EMBL" id="OY731398">
    <property type="protein sequence ID" value="CAJ1791138.1"/>
    <property type="molecule type" value="Genomic_DNA"/>
</dbReference>
<feature type="chain" id="PRO_5041741276" description="Secreted protein" evidence="1">
    <location>
        <begin position="20"/>
        <end position="62"/>
    </location>
</feature>
<dbReference type="AlphaFoldDB" id="A0AA86S8V8"/>
<evidence type="ECO:0000313" key="3">
    <source>
        <dbReference type="Proteomes" id="UP001189624"/>
    </source>
</evidence>
<evidence type="ECO:0000256" key="1">
    <source>
        <dbReference type="SAM" id="SignalP"/>
    </source>
</evidence>
<sequence length="62" mass="6676">MGIILGLTLSPSYWALAHSAIVLSLHLPRHCLHRPPSAVADADARFFNSSVPAFHVRTSLVG</sequence>
<name>A0AA86S8V8_9FABA</name>
<keyword evidence="1" id="KW-0732">Signal</keyword>
<evidence type="ECO:0000313" key="2">
    <source>
        <dbReference type="EMBL" id="CAJ1791138.1"/>
    </source>
</evidence>
<feature type="signal peptide" evidence="1">
    <location>
        <begin position="1"/>
        <end position="19"/>
    </location>
</feature>
<dbReference type="Gramene" id="rna-AYBTSS11_LOCUS374">
    <property type="protein sequence ID" value="CAJ1791138.1"/>
    <property type="gene ID" value="gene-AYBTSS11_LOCUS374"/>
</dbReference>
<evidence type="ECO:0008006" key="4">
    <source>
        <dbReference type="Google" id="ProtNLM"/>
    </source>
</evidence>
<proteinExistence type="predicted"/>
<accession>A0AA86S8V8</accession>
<protein>
    <recommendedName>
        <fullName evidence="4">Secreted protein</fullName>
    </recommendedName>
</protein>